<dbReference type="PANTHER" id="PTHR43798:SF24">
    <property type="entry name" value="CIS-3-ALKYL-4-ALKYLOXETAN-2-ONE DECARBOXYLASE"/>
    <property type="match status" value="1"/>
</dbReference>
<proteinExistence type="predicted"/>
<dbReference type="InterPro" id="IPR050266">
    <property type="entry name" value="AB_hydrolase_sf"/>
</dbReference>
<dbReference type="Pfam" id="PF00561">
    <property type="entry name" value="Abhydrolase_1"/>
    <property type="match status" value="1"/>
</dbReference>
<evidence type="ECO:0000313" key="2">
    <source>
        <dbReference type="EMBL" id="CQD20586.1"/>
    </source>
</evidence>
<dbReference type="PANTHER" id="PTHR43798">
    <property type="entry name" value="MONOACYLGLYCEROL LIPASE"/>
    <property type="match status" value="1"/>
</dbReference>
<evidence type="ECO:0000313" key="3">
    <source>
        <dbReference type="Proteomes" id="UP000199601"/>
    </source>
</evidence>
<dbReference type="Proteomes" id="UP000199601">
    <property type="component" value="Unassembled WGS sequence"/>
</dbReference>
<accession>A0A0U1DRM3</accession>
<gene>
    <name evidence="2" type="ORF">BN000_04960</name>
</gene>
<dbReference type="InterPro" id="IPR000639">
    <property type="entry name" value="Epox_hydrolase-like"/>
</dbReference>
<reference evidence="3" key="1">
    <citation type="submission" date="2015-03" db="EMBL/GenBank/DDBJ databases">
        <authorList>
            <person name="Urmite Genomes"/>
        </authorList>
    </citation>
    <scope>NUCLEOTIDE SEQUENCE [LARGE SCALE GENOMIC DNA]</scope>
    <source>
        <strain evidence="3">CSUR P1344</strain>
    </source>
</reference>
<protein>
    <submittedName>
        <fullName evidence="2">Alpha/beta hydrolase fold protein</fullName>
    </submittedName>
</protein>
<dbReference type="AlphaFoldDB" id="A0A0U1DRM3"/>
<dbReference type="EMBL" id="CTEC01000002">
    <property type="protein sequence ID" value="CQD20586.1"/>
    <property type="molecule type" value="Genomic_DNA"/>
</dbReference>
<dbReference type="InterPro" id="IPR000073">
    <property type="entry name" value="AB_hydrolase_1"/>
</dbReference>
<keyword evidence="3" id="KW-1185">Reference proteome</keyword>
<dbReference type="SUPFAM" id="SSF53474">
    <property type="entry name" value="alpha/beta-Hydrolases"/>
    <property type="match status" value="1"/>
</dbReference>
<dbReference type="Gene3D" id="3.40.50.1820">
    <property type="entry name" value="alpha/beta hydrolase"/>
    <property type="match status" value="1"/>
</dbReference>
<dbReference type="PRINTS" id="PR00412">
    <property type="entry name" value="EPOXHYDRLASE"/>
</dbReference>
<dbReference type="PRINTS" id="PR00111">
    <property type="entry name" value="ABHYDROLASE"/>
</dbReference>
<name>A0A0U1DRM3_9MYCO</name>
<keyword evidence="2" id="KW-0378">Hydrolase</keyword>
<sequence length="298" mass="33228">MERRVSQSEGWYGAGCAYVSTVWNIDGRNVFGEAAGRGEPALLLHGYPQSASCWRHQIAALSESHHVVAPDWPGFGRSDPPSTVATYDNEVERLERFVAELGWQRFNLCAHDYGGFIGLGYAIRHAERVLRLALLNTRAHGIFRPGFYRFSRGQRWIATHPALSDAAHRLPLAALHHLALTRYRRLGCFDTALEAEYLGWMNSPEGTRTFWNFFSHYPVPAVPWLADGLGTIRCPVAVIWGDRDPYIPFGTARELAGSIPHATLIRLPGADHYVMEERPDEVTAALLDLLSAPLAARA</sequence>
<dbReference type="InterPro" id="IPR029058">
    <property type="entry name" value="AB_hydrolase_fold"/>
</dbReference>
<evidence type="ECO:0000259" key="1">
    <source>
        <dbReference type="Pfam" id="PF00561"/>
    </source>
</evidence>
<feature type="domain" description="AB hydrolase-1" evidence="1">
    <location>
        <begin position="42"/>
        <end position="279"/>
    </location>
</feature>
<dbReference type="GO" id="GO:0016020">
    <property type="term" value="C:membrane"/>
    <property type="evidence" value="ECO:0007669"/>
    <property type="project" value="TreeGrafter"/>
</dbReference>
<dbReference type="GO" id="GO:0016787">
    <property type="term" value="F:hydrolase activity"/>
    <property type="evidence" value="ECO:0007669"/>
    <property type="project" value="UniProtKB-KW"/>
</dbReference>
<organism evidence="2 3">
    <name type="scientific">Mycobacterium europaeum</name>
    <dbReference type="NCBI Taxonomy" id="761804"/>
    <lineage>
        <taxon>Bacteria</taxon>
        <taxon>Bacillati</taxon>
        <taxon>Actinomycetota</taxon>
        <taxon>Actinomycetes</taxon>
        <taxon>Mycobacteriales</taxon>
        <taxon>Mycobacteriaceae</taxon>
        <taxon>Mycobacterium</taxon>
        <taxon>Mycobacterium simiae complex</taxon>
    </lineage>
</organism>